<evidence type="ECO:0000256" key="5">
    <source>
        <dbReference type="SAM" id="Phobius"/>
    </source>
</evidence>
<evidence type="ECO:0000256" key="1">
    <source>
        <dbReference type="ARBA" id="ARBA00004370"/>
    </source>
</evidence>
<feature type="domain" description="G-protein coupled receptors family 1 profile" evidence="6">
    <location>
        <begin position="44"/>
        <end position="292"/>
    </location>
</feature>
<keyword evidence="3 5" id="KW-1133">Transmembrane helix</keyword>
<accession>A0ABD1JUV5</accession>
<comment type="caution">
    <text evidence="7">The sequence shown here is derived from an EMBL/GenBank/DDBJ whole genome shotgun (WGS) entry which is preliminary data.</text>
</comment>
<name>A0ABD1JUV5_9TELE</name>
<proteinExistence type="predicted"/>
<dbReference type="AlphaFoldDB" id="A0ABD1JUV5"/>
<dbReference type="SUPFAM" id="SSF81321">
    <property type="entry name" value="Family A G protein-coupled receptor-like"/>
    <property type="match status" value="1"/>
</dbReference>
<evidence type="ECO:0000313" key="7">
    <source>
        <dbReference type="EMBL" id="KAL2090655.1"/>
    </source>
</evidence>
<dbReference type="PANTHER" id="PTHR26451:SF998">
    <property type="entry name" value="ODORANT RECEPTOR-RELATED"/>
    <property type="match status" value="1"/>
</dbReference>
<dbReference type="InterPro" id="IPR000276">
    <property type="entry name" value="GPCR_Rhodpsn"/>
</dbReference>
<gene>
    <name evidence="7" type="ORF">ACEWY4_012918</name>
</gene>
<dbReference type="InterPro" id="IPR052921">
    <property type="entry name" value="GPCR1_Superfamily_Member"/>
</dbReference>
<dbReference type="Proteomes" id="UP001591681">
    <property type="component" value="Unassembled WGS sequence"/>
</dbReference>
<evidence type="ECO:0000256" key="3">
    <source>
        <dbReference type="ARBA" id="ARBA00022989"/>
    </source>
</evidence>
<feature type="transmembrane region" description="Helical" evidence="5">
    <location>
        <begin position="272"/>
        <end position="292"/>
    </location>
</feature>
<protein>
    <recommendedName>
        <fullName evidence="6">G-protein coupled receptors family 1 profile domain-containing protein</fullName>
    </recommendedName>
</protein>
<feature type="transmembrane region" description="Helical" evidence="5">
    <location>
        <begin position="200"/>
        <end position="219"/>
    </location>
</feature>
<dbReference type="Pfam" id="PF00001">
    <property type="entry name" value="7tm_1"/>
    <property type="match status" value="1"/>
</dbReference>
<dbReference type="CDD" id="cd00637">
    <property type="entry name" value="7tm_classA_rhodopsin-like"/>
    <property type="match status" value="1"/>
</dbReference>
<feature type="transmembrane region" description="Helical" evidence="5">
    <location>
        <begin position="32"/>
        <end position="52"/>
    </location>
</feature>
<keyword evidence="4 5" id="KW-0472">Membrane</keyword>
<organism evidence="7 8">
    <name type="scientific">Coilia grayii</name>
    <name type="common">Gray's grenadier anchovy</name>
    <dbReference type="NCBI Taxonomy" id="363190"/>
    <lineage>
        <taxon>Eukaryota</taxon>
        <taxon>Metazoa</taxon>
        <taxon>Chordata</taxon>
        <taxon>Craniata</taxon>
        <taxon>Vertebrata</taxon>
        <taxon>Euteleostomi</taxon>
        <taxon>Actinopterygii</taxon>
        <taxon>Neopterygii</taxon>
        <taxon>Teleostei</taxon>
        <taxon>Clupei</taxon>
        <taxon>Clupeiformes</taxon>
        <taxon>Clupeoidei</taxon>
        <taxon>Engraulidae</taxon>
        <taxon>Coilinae</taxon>
        <taxon>Coilia</taxon>
    </lineage>
</organism>
<keyword evidence="2 5" id="KW-0812">Transmembrane</keyword>
<dbReference type="Gene3D" id="1.20.1070.10">
    <property type="entry name" value="Rhodopsin 7-helix transmembrane proteins"/>
    <property type="match status" value="1"/>
</dbReference>
<keyword evidence="8" id="KW-1185">Reference proteome</keyword>
<feature type="transmembrane region" description="Helical" evidence="5">
    <location>
        <begin position="93"/>
        <end position="122"/>
    </location>
</feature>
<dbReference type="InterPro" id="IPR017452">
    <property type="entry name" value="GPCR_Rhodpsn_7TM"/>
</dbReference>
<evidence type="ECO:0000256" key="4">
    <source>
        <dbReference type="ARBA" id="ARBA00023136"/>
    </source>
</evidence>
<comment type="subcellular location">
    <subcellularLocation>
        <location evidence="1">Membrane</location>
    </subcellularLocation>
</comment>
<dbReference type="GO" id="GO:0016020">
    <property type="term" value="C:membrane"/>
    <property type="evidence" value="ECO:0007669"/>
    <property type="project" value="UniProtKB-SubCell"/>
</dbReference>
<evidence type="ECO:0000259" key="6">
    <source>
        <dbReference type="PROSITE" id="PS50262"/>
    </source>
</evidence>
<dbReference type="PANTHER" id="PTHR26451">
    <property type="entry name" value="G_PROTEIN_RECEP_F1_2 DOMAIN-CONTAINING PROTEIN"/>
    <property type="match status" value="1"/>
</dbReference>
<feature type="transmembrane region" description="Helical" evidence="5">
    <location>
        <begin position="64"/>
        <end position="87"/>
    </location>
</feature>
<evidence type="ECO:0000256" key="2">
    <source>
        <dbReference type="ARBA" id="ARBA00022692"/>
    </source>
</evidence>
<evidence type="ECO:0000313" key="8">
    <source>
        <dbReference type="Proteomes" id="UP001591681"/>
    </source>
</evidence>
<feature type="transmembrane region" description="Helical" evidence="5">
    <location>
        <begin position="239"/>
        <end position="265"/>
    </location>
</feature>
<reference evidence="7 8" key="1">
    <citation type="submission" date="2024-09" db="EMBL/GenBank/DDBJ databases">
        <title>A chromosome-level genome assembly of Gray's grenadier anchovy, Coilia grayii.</title>
        <authorList>
            <person name="Fu Z."/>
        </authorList>
    </citation>
    <scope>NUCLEOTIDE SEQUENCE [LARGE SCALE GENOMIC DNA]</scope>
    <source>
        <strain evidence="7">G4</strain>
        <tissue evidence="7">Muscle</tissue>
    </source>
</reference>
<dbReference type="FunFam" id="1.20.1070.10:FF:000096">
    <property type="entry name" value="Odorant receptor 131-2"/>
    <property type="match status" value="1"/>
</dbReference>
<dbReference type="PROSITE" id="PS50262">
    <property type="entry name" value="G_PROTEIN_RECEP_F1_2"/>
    <property type="match status" value="1"/>
</dbReference>
<feature type="transmembrane region" description="Helical" evidence="5">
    <location>
        <begin position="143"/>
        <end position="165"/>
    </location>
</feature>
<dbReference type="EMBL" id="JBHFQA010000011">
    <property type="protein sequence ID" value="KAL2090655.1"/>
    <property type="molecule type" value="Genomic_DNA"/>
</dbReference>
<sequence>MNQQLCCDLPLRHWVMNLTVRDDFQEALVKNLVIVALAIVINCINGIIVMTFCKNSVFHSDSRYILYMNLVVNDMIMIYISVIMYVLSYAYPFFKASMCCILVVVSSTTYMNTPIILAGMAIERYIAICKPLHHAQICTVRRTYVLIGLTWGVGLIPALVDVVIVLATRSAGFFSTVVFCYYLSLYNTRYHEEKARVVQAMYMLFVWLTLIYTYLRIFLTAKAATGDTASAKKAQNTILLHGVQLLLCMLSYITPLIDLALITFFPMHRSKITFLGFLITNIIPRLLSPLIYSIRDQKFAKHMSQYYSCCRDINSKRNRKRRKLTFSSKRVSSLN</sequence>